<dbReference type="Proteomes" id="UP000032360">
    <property type="component" value="Unassembled WGS sequence"/>
</dbReference>
<accession>A0A0D8HKL1</accession>
<comment type="caution">
    <text evidence="2">The sequence shown here is derived from an EMBL/GenBank/DDBJ whole genome shotgun (WGS) entry which is preliminary data.</text>
</comment>
<evidence type="ECO:0000259" key="1">
    <source>
        <dbReference type="Pfam" id="PF08751"/>
    </source>
</evidence>
<reference evidence="2 3" key="1">
    <citation type="submission" date="2015-01" db="EMBL/GenBank/DDBJ databases">
        <title>Draft genome of the acidophilic iron oxidizer Acidithrix ferrooxidans strain Py-F3.</title>
        <authorList>
            <person name="Poehlein A."/>
            <person name="Eisen S."/>
            <person name="Schloemann M."/>
            <person name="Johnson B.D."/>
            <person name="Daniel R."/>
            <person name="Muehling M."/>
        </authorList>
    </citation>
    <scope>NUCLEOTIDE SEQUENCE [LARGE SCALE GENOMIC DNA]</scope>
    <source>
        <strain evidence="2 3">Py-F3</strain>
    </source>
</reference>
<keyword evidence="3" id="KW-1185">Reference proteome</keyword>
<dbReference type="AlphaFoldDB" id="A0A0D8HKL1"/>
<dbReference type="STRING" id="1280514.AXFE_07870"/>
<name>A0A0D8HKL1_9ACTN</name>
<gene>
    <name evidence="2" type="ORF">AXFE_07870</name>
</gene>
<protein>
    <submittedName>
        <fullName evidence="2">TrwC relaxase</fullName>
    </submittedName>
</protein>
<dbReference type="SUPFAM" id="SSF55464">
    <property type="entry name" value="Origin of replication-binding domain, RBD-like"/>
    <property type="match status" value="1"/>
</dbReference>
<proteinExistence type="predicted"/>
<dbReference type="Pfam" id="PF08751">
    <property type="entry name" value="TrwC"/>
    <property type="match status" value="1"/>
</dbReference>
<evidence type="ECO:0000313" key="2">
    <source>
        <dbReference type="EMBL" id="KJF18399.1"/>
    </source>
</evidence>
<feature type="domain" description="TrwC relaxase" evidence="1">
    <location>
        <begin position="69"/>
        <end position="277"/>
    </location>
</feature>
<sequence>MPIIVSGRAACDFGYFERESRALSTTGAGSICLEPTAMVGHGLSKVPNSIFESEGNFSIGWHDPKLDRRKYKAFEVIVPAPKWTSVALGISDLTTQGALISAHRSAVATVFQEITANYLYIKRTVQGVQSYEQVKGCGIDFVHLISRSCDPHLHSHLLIANSALDSSGTPRALMADGIQYASDSLEVLYLSTFESALSRDPSLDLQRVDFDRLVVDSKLLATSGIFSGRSNQIDTYSTQRGFRSRSARKVAAFATKNEKPPEISFDLMVDNWKNAATAQLGIIRQKNFFSMEMPKISPPRGYFQSDIDDVISRIDGRITRDGLDMTSLMGKFFYRKGELEIQKASELSYIFDFHIPRYSDQTFIARSRDTFSSFTLDKKMEIGDSILEVGQNHGGLPVSARIYDAKALNGAISSGLDPSNEVRKWSFIPLQGDAAGVITLDNALREAKASSMTIYSFEDDFGVGPKILGEQVVSCIRRIGVDDLEVIKRGTLLLSTRIEPGHLEAIFDAIDKGSQLTILQVDQRRSSELSGLSIGRGSNWRRFLSQMDANSMDDNTLELSKSHHRMLNSKAVALNFEIGGSSVVYYPSLGALVEETSTRVAGYVYDNTIVASERGRSAPLPKVIEVGNRYNLDTLSKLTWQKIQEMGDHDHLESASLVRQIKNHSANEPLLSYQEVCSVHSYSQEAKTKECAMPPGYATLGYFTHSDLQRMYSRNSDLSQTIDSQAGLEHSDSNYELREATGDGQRYYLTDPISKSIPSRDSELMSRRILSGVGVFSKSGYLPRAKGFNEGITTVNLLPNDSQNLVAWSSKPNHKELSIGDLFEINHARIALSGDTDGSNGFIIRDEMLIEMNHRLHDVILSKAAIPLIDDDFDGNKMLDDQSRTGVRLDKILSLVEHSLNDEGKQTHQYSHSTQRMLKNSRRLLTMQIRYNEEKMEEDLADDYMHNSSRFKVRNQRLSSIGRRSNSTLGI</sequence>
<organism evidence="2 3">
    <name type="scientific">Acidithrix ferrooxidans</name>
    <dbReference type="NCBI Taxonomy" id="1280514"/>
    <lineage>
        <taxon>Bacteria</taxon>
        <taxon>Bacillati</taxon>
        <taxon>Actinomycetota</taxon>
        <taxon>Acidimicrobiia</taxon>
        <taxon>Acidimicrobiales</taxon>
        <taxon>Acidimicrobiaceae</taxon>
        <taxon>Acidithrix</taxon>
    </lineage>
</organism>
<dbReference type="EMBL" id="JXYS01000018">
    <property type="protein sequence ID" value="KJF18399.1"/>
    <property type="molecule type" value="Genomic_DNA"/>
</dbReference>
<evidence type="ECO:0000313" key="3">
    <source>
        <dbReference type="Proteomes" id="UP000032360"/>
    </source>
</evidence>
<dbReference type="PATRIC" id="fig|1280514.3.peg.1041"/>
<dbReference type="RefSeq" id="WP_152625843.1">
    <property type="nucleotide sequence ID" value="NZ_JXYS01000018.1"/>
</dbReference>
<dbReference type="OrthoDB" id="4524286at2"/>
<dbReference type="InterPro" id="IPR014862">
    <property type="entry name" value="TrwC"/>
</dbReference>